<keyword evidence="4" id="KW-1185">Reference proteome</keyword>
<dbReference type="OrthoDB" id="2247093at2759"/>
<feature type="compositionally biased region" description="Basic and acidic residues" evidence="1">
    <location>
        <begin position="321"/>
        <end position="333"/>
    </location>
</feature>
<proteinExistence type="predicted"/>
<dbReference type="PROSITE" id="PS00036">
    <property type="entry name" value="BZIP_BASIC"/>
    <property type="match status" value="1"/>
</dbReference>
<gene>
    <name evidence="3" type="ORF">C8Q69DRAFT_157342</name>
</gene>
<dbReference type="RefSeq" id="XP_028487663.1">
    <property type="nucleotide sequence ID" value="XM_028625619.1"/>
</dbReference>
<dbReference type="VEuPathDB" id="FungiDB:C8Q69DRAFT_157342"/>
<dbReference type="GO" id="GO:0003700">
    <property type="term" value="F:DNA-binding transcription factor activity"/>
    <property type="evidence" value="ECO:0007669"/>
    <property type="project" value="InterPro"/>
</dbReference>
<evidence type="ECO:0000259" key="2">
    <source>
        <dbReference type="PROSITE" id="PS00036"/>
    </source>
</evidence>
<dbReference type="CDD" id="cd14686">
    <property type="entry name" value="bZIP"/>
    <property type="match status" value="1"/>
</dbReference>
<feature type="region of interest" description="Disordered" evidence="1">
    <location>
        <begin position="204"/>
        <end position="260"/>
    </location>
</feature>
<feature type="compositionally biased region" description="Low complexity" evidence="1">
    <location>
        <begin position="407"/>
        <end position="418"/>
    </location>
</feature>
<feature type="compositionally biased region" description="Basic and acidic residues" evidence="1">
    <location>
        <begin position="469"/>
        <end position="478"/>
    </location>
</feature>
<sequence>MSQHSASSHVSGDPTLEQNRTVDDGPESSLREHHGQDTQETVPTQAVAWNRLSPIEQSPVPTQPRSIGVHAILNPPESTGLSAPAQRDSRDPLDVPASTSPRLRGSSSPAPRPARPSSRFLQTDRPSLSPGVIPRRIITPVSPAARSSSLSGRSHLLTGKISVSESPFVQEPSTGLYGIATGGPLSVETSNHPNAALQGRHVQGPASMHSTPVFHGRRPSGGPATNPSSQDTSPSTPHSTYSQFGQSPPMATTGILQPPTVPSFKAPPFVAMDSLGRAPSVPSGSRYGEEASVPGTPHEGYSAIPGMIPVIVDYKSGSRSQAEKRKANSDASRRFRNRKKNELALEQRISSQAEQMRMLTEERDYYRAERDFYRETLSQTIGLGQLPPRPPSPRHFRASLNQPGVHSSESVWRGSESSPGSTVDPPGRTGQPITAGYPNPPHLAPLPPVSQAGWSGDRLPYPAPSAETRQGEGLDDRQGQAPQPYASGWRMGSPSANLAGRQHPPSEHMTGRSYQDPHGRRGTFDGNWNTRQ</sequence>
<feature type="region of interest" description="Disordered" evidence="1">
    <location>
        <begin position="1"/>
        <end position="152"/>
    </location>
</feature>
<dbReference type="Proteomes" id="UP000283841">
    <property type="component" value="Unassembled WGS sequence"/>
</dbReference>
<evidence type="ECO:0000313" key="4">
    <source>
        <dbReference type="Proteomes" id="UP000283841"/>
    </source>
</evidence>
<feature type="domain" description="BZIP" evidence="2">
    <location>
        <begin position="324"/>
        <end position="338"/>
    </location>
</feature>
<feature type="region of interest" description="Disordered" evidence="1">
    <location>
        <begin position="378"/>
        <end position="532"/>
    </location>
</feature>
<feature type="compositionally biased region" description="Polar residues" evidence="1">
    <location>
        <begin position="223"/>
        <end position="250"/>
    </location>
</feature>
<evidence type="ECO:0000313" key="3">
    <source>
        <dbReference type="EMBL" id="RWQ98018.1"/>
    </source>
</evidence>
<name>A0A443I1S3_BYSSP</name>
<reference evidence="3 4" key="1">
    <citation type="journal article" date="2018" name="Front. Microbiol.">
        <title>Genomic and genetic insights into a cosmopolitan fungus, Paecilomyces variotii (Eurotiales).</title>
        <authorList>
            <person name="Urquhart A.S."/>
            <person name="Mondo S.J."/>
            <person name="Makela M.R."/>
            <person name="Hane J.K."/>
            <person name="Wiebenga A."/>
            <person name="He G."/>
            <person name="Mihaltcheva S."/>
            <person name="Pangilinan J."/>
            <person name="Lipzen A."/>
            <person name="Barry K."/>
            <person name="de Vries R.P."/>
            <person name="Grigoriev I.V."/>
            <person name="Idnurm A."/>
        </authorList>
    </citation>
    <scope>NUCLEOTIDE SEQUENCE [LARGE SCALE GENOMIC DNA]</scope>
    <source>
        <strain evidence="3 4">CBS 101075</strain>
    </source>
</reference>
<protein>
    <recommendedName>
        <fullName evidence="2">BZIP domain-containing protein</fullName>
    </recommendedName>
</protein>
<feature type="compositionally biased region" description="Polar residues" evidence="1">
    <location>
        <begin position="1"/>
        <end position="10"/>
    </location>
</feature>
<dbReference type="AlphaFoldDB" id="A0A443I1S3"/>
<accession>A0A443I1S3</accession>
<feature type="compositionally biased region" description="Pro residues" evidence="1">
    <location>
        <begin position="438"/>
        <end position="448"/>
    </location>
</feature>
<dbReference type="InterPro" id="IPR004827">
    <property type="entry name" value="bZIP"/>
</dbReference>
<comment type="caution">
    <text evidence="3">The sequence shown here is derived from an EMBL/GenBank/DDBJ whole genome shotgun (WGS) entry which is preliminary data.</text>
</comment>
<feature type="compositionally biased region" description="Polar residues" evidence="1">
    <location>
        <begin position="55"/>
        <end position="65"/>
    </location>
</feature>
<feature type="region of interest" description="Disordered" evidence="1">
    <location>
        <begin position="275"/>
        <end position="302"/>
    </location>
</feature>
<feature type="region of interest" description="Disordered" evidence="1">
    <location>
        <begin position="316"/>
        <end position="339"/>
    </location>
</feature>
<dbReference type="GeneID" id="39594896"/>
<feature type="compositionally biased region" description="Basic and acidic residues" evidence="1">
    <location>
        <begin position="504"/>
        <end position="523"/>
    </location>
</feature>
<evidence type="ECO:0000256" key="1">
    <source>
        <dbReference type="SAM" id="MobiDB-lite"/>
    </source>
</evidence>
<feature type="compositionally biased region" description="Low complexity" evidence="1">
    <location>
        <begin position="142"/>
        <end position="152"/>
    </location>
</feature>
<feature type="compositionally biased region" description="Low complexity" evidence="1">
    <location>
        <begin position="100"/>
        <end position="119"/>
    </location>
</feature>
<dbReference type="STRING" id="264951.A0A443I1S3"/>
<organism evidence="3 4">
    <name type="scientific">Byssochlamys spectabilis</name>
    <name type="common">Paecilomyces variotii</name>
    <dbReference type="NCBI Taxonomy" id="264951"/>
    <lineage>
        <taxon>Eukaryota</taxon>
        <taxon>Fungi</taxon>
        <taxon>Dikarya</taxon>
        <taxon>Ascomycota</taxon>
        <taxon>Pezizomycotina</taxon>
        <taxon>Eurotiomycetes</taxon>
        <taxon>Eurotiomycetidae</taxon>
        <taxon>Eurotiales</taxon>
        <taxon>Thermoascaceae</taxon>
        <taxon>Paecilomyces</taxon>
    </lineage>
</organism>
<dbReference type="EMBL" id="RCNU01000002">
    <property type="protein sequence ID" value="RWQ98018.1"/>
    <property type="molecule type" value="Genomic_DNA"/>
</dbReference>